<accession>A0ABY5JTR9</accession>
<evidence type="ECO:0000256" key="7">
    <source>
        <dbReference type="ARBA" id="ARBA00033367"/>
    </source>
</evidence>
<comment type="subcellular location">
    <subcellularLocation>
        <location evidence="9">Cytoplasm</location>
    </subcellularLocation>
</comment>
<proteinExistence type="inferred from homology"/>
<dbReference type="PANTHER" id="PTHR43101">
    <property type="entry name" value="BETA-FRUCTOSIDASE"/>
    <property type="match status" value="1"/>
</dbReference>
<keyword evidence="6 8" id="KW-0326">Glycosidase</keyword>
<keyword evidence="9" id="KW-0963">Cytoplasm</keyword>
<evidence type="ECO:0000256" key="8">
    <source>
        <dbReference type="RuleBase" id="RU362110"/>
    </source>
</evidence>
<dbReference type="Pfam" id="PF00251">
    <property type="entry name" value="Glyco_hydro_32N"/>
    <property type="match status" value="1"/>
</dbReference>
<dbReference type="PROSITE" id="PS00609">
    <property type="entry name" value="GLYCOSYL_HYDROL_F32"/>
    <property type="match status" value="1"/>
</dbReference>
<dbReference type="InterPro" id="IPR018053">
    <property type="entry name" value="Glyco_hydro_32_AS"/>
</dbReference>
<gene>
    <name evidence="12" type="ORF">NP439_03230</name>
</gene>
<dbReference type="SUPFAM" id="SSF49899">
    <property type="entry name" value="Concanavalin A-like lectins/glucanases"/>
    <property type="match status" value="1"/>
</dbReference>
<evidence type="ECO:0000256" key="9">
    <source>
        <dbReference type="RuleBase" id="RU365015"/>
    </source>
</evidence>
<dbReference type="CDD" id="cd18623">
    <property type="entry name" value="GH32_ScrB-like"/>
    <property type="match status" value="1"/>
</dbReference>
<dbReference type="Pfam" id="PF08244">
    <property type="entry name" value="Glyco_hydro_32C"/>
    <property type="match status" value="1"/>
</dbReference>
<dbReference type="InterPro" id="IPR013148">
    <property type="entry name" value="Glyco_hydro_32_N"/>
</dbReference>
<protein>
    <recommendedName>
        <fullName evidence="4 8">Sucrose-6-phosphate hydrolase</fullName>
        <ecNumber evidence="3 8">3.2.1.26</ecNumber>
    </recommendedName>
    <alternativeName>
        <fullName evidence="7 9">Invertase</fullName>
    </alternativeName>
</protein>
<reference evidence="12" key="1">
    <citation type="submission" date="2022-07" db="EMBL/GenBank/DDBJ databases">
        <title>FELIX.</title>
        <authorList>
            <person name="Wan K.H."/>
            <person name="Park S."/>
            <person name="Lawrence Q."/>
            <person name="Eichenberger J.P."/>
            <person name="Booth B.W."/>
            <person name="Piaggio A.J."/>
            <person name="Chandler J.C."/>
            <person name="Franklin A.B."/>
            <person name="Celniker S.E."/>
        </authorList>
    </citation>
    <scope>NUCLEOTIDE SEQUENCE</scope>
    <source>
        <strain evidence="12">QA-1986 374</strain>
    </source>
</reference>
<dbReference type="Gene3D" id="2.60.120.560">
    <property type="entry name" value="Exo-inulinase, domain 1"/>
    <property type="match status" value="1"/>
</dbReference>
<feature type="domain" description="Glycosyl hydrolase family 32 N-terminal" evidence="10">
    <location>
        <begin position="9"/>
        <end position="314"/>
    </location>
</feature>
<evidence type="ECO:0000259" key="10">
    <source>
        <dbReference type="Pfam" id="PF00251"/>
    </source>
</evidence>
<evidence type="ECO:0000256" key="4">
    <source>
        <dbReference type="ARBA" id="ARBA00019623"/>
    </source>
</evidence>
<dbReference type="Proteomes" id="UP001059773">
    <property type="component" value="Chromosome"/>
</dbReference>
<dbReference type="EMBL" id="CP101914">
    <property type="protein sequence ID" value="UUI03723.1"/>
    <property type="molecule type" value="Genomic_DNA"/>
</dbReference>
<comment type="function">
    <text evidence="9">Enables the bacterium to metabolize sucrose as a sole carbon source.</text>
</comment>
<dbReference type="InterPro" id="IPR013320">
    <property type="entry name" value="ConA-like_dom_sf"/>
</dbReference>
<organism evidence="12 13">
    <name type="scientific">Oceanobacillus jeddahense</name>
    <dbReference type="NCBI Taxonomy" id="1462527"/>
    <lineage>
        <taxon>Bacteria</taxon>
        <taxon>Bacillati</taxon>
        <taxon>Bacillota</taxon>
        <taxon>Bacilli</taxon>
        <taxon>Bacillales</taxon>
        <taxon>Bacillaceae</taxon>
        <taxon>Oceanobacillus</taxon>
    </lineage>
</organism>
<keyword evidence="9" id="KW-0119">Carbohydrate metabolism</keyword>
<evidence type="ECO:0000256" key="1">
    <source>
        <dbReference type="ARBA" id="ARBA00004914"/>
    </source>
</evidence>
<evidence type="ECO:0000313" key="13">
    <source>
        <dbReference type="Proteomes" id="UP001059773"/>
    </source>
</evidence>
<dbReference type="SMART" id="SM00640">
    <property type="entry name" value="Glyco_32"/>
    <property type="match status" value="1"/>
</dbReference>
<feature type="domain" description="Glycosyl hydrolase family 32 C-terminal" evidence="11">
    <location>
        <begin position="337"/>
        <end position="443"/>
    </location>
</feature>
<dbReference type="PANTHER" id="PTHR43101:SF1">
    <property type="entry name" value="BETA-FRUCTOSIDASE"/>
    <property type="match status" value="1"/>
</dbReference>
<evidence type="ECO:0000256" key="6">
    <source>
        <dbReference type="ARBA" id="ARBA00023295"/>
    </source>
</evidence>
<keyword evidence="5 8" id="KW-0378">Hydrolase</keyword>
<comment type="similarity">
    <text evidence="2 8">Belongs to the glycosyl hydrolase 32 family.</text>
</comment>
<evidence type="ECO:0000256" key="2">
    <source>
        <dbReference type="ARBA" id="ARBA00009902"/>
    </source>
</evidence>
<dbReference type="RefSeq" id="WP_256708761.1">
    <property type="nucleotide sequence ID" value="NZ_CP101914.1"/>
</dbReference>
<dbReference type="InterPro" id="IPR013189">
    <property type="entry name" value="Glyco_hydro_32_C"/>
</dbReference>
<evidence type="ECO:0000259" key="11">
    <source>
        <dbReference type="Pfam" id="PF08244"/>
    </source>
</evidence>
<keyword evidence="13" id="KW-1185">Reference proteome</keyword>
<evidence type="ECO:0000256" key="5">
    <source>
        <dbReference type="ARBA" id="ARBA00022801"/>
    </source>
</evidence>
<dbReference type="InterPro" id="IPR051214">
    <property type="entry name" value="GH32_Enzymes"/>
</dbReference>
<sequence length="454" mass="52901">MSNYTFNYHIYPKSGFLNDPNGLAQFKGKYHVFYQWLEEVTPQGAKCWGHYVSTDLVHWKDQGIALHPDSWYDKNGVYSGSAIVHEDTLYLFYTGNVRNSRGERESYQCLATSEDGENFKKHGPVIEVPKGYTAHFRDPKVWKDKENNYWWMVIGAQTQELKGNVVLYGSYNLEDWEYKGNILPEQMNWGYMCECPDLIELQGNNYLLVSKQEKIKINEEEIDQSIAVYLPGEFSQEIPSYAPLSDGIRLDEGFDYYAPQTFLDDKGRRLLIAWMGGGEIDYQLSQPTVNEGWLHGLTIPRELVVFDKTLYQKPVDELALLRANKKDFMINNEEKHLNFTSKSIELLVENRDCSNLKIKLFHTVIFTYDSVSKSITIKRQNWLTNQYDSNSFYIETDLETCRIFIDCSSVEIFINHGEKVLTMRAYFEEENNKVYFGSNKSLKISSWDLVKEES</sequence>
<evidence type="ECO:0000256" key="3">
    <source>
        <dbReference type="ARBA" id="ARBA00012758"/>
    </source>
</evidence>
<dbReference type="InterPro" id="IPR001362">
    <property type="entry name" value="Glyco_hydro_32"/>
</dbReference>
<dbReference type="InterPro" id="IPR023296">
    <property type="entry name" value="Glyco_hydro_beta-prop_sf"/>
</dbReference>
<comment type="catalytic activity">
    <reaction evidence="8">
        <text>Hydrolysis of terminal non-reducing beta-D-fructofuranoside residues in beta-D-fructofuranosides.</text>
        <dbReference type="EC" id="3.2.1.26"/>
    </reaction>
</comment>
<dbReference type="Gene3D" id="2.115.10.20">
    <property type="entry name" value="Glycosyl hydrolase domain, family 43"/>
    <property type="match status" value="1"/>
</dbReference>
<dbReference type="NCBIfam" id="TIGR01322">
    <property type="entry name" value="scrB_fam"/>
    <property type="match status" value="1"/>
</dbReference>
<evidence type="ECO:0000313" key="12">
    <source>
        <dbReference type="EMBL" id="UUI03723.1"/>
    </source>
</evidence>
<dbReference type="InterPro" id="IPR006232">
    <property type="entry name" value="Suc6P_hydrolase"/>
</dbReference>
<comment type="pathway">
    <text evidence="1 9">Glycan biosynthesis; sucrose metabolism.</text>
</comment>
<dbReference type="SUPFAM" id="SSF75005">
    <property type="entry name" value="Arabinanase/levansucrase/invertase"/>
    <property type="match status" value="1"/>
</dbReference>
<dbReference type="EC" id="3.2.1.26" evidence="3 8"/>
<name>A0ABY5JTR9_9BACI</name>
<dbReference type="GO" id="GO:0004564">
    <property type="term" value="F:beta-fructofuranosidase activity"/>
    <property type="evidence" value="ECO:0007669"/>
    <property type="project" value="UniProtKB-EC"/>
</dbReference>